<evidence type="ECO:0000313" key="8">
    <source>
        <dbReference type="EMBL" id="VAW50311.1"/>
    </source>
</evidence>
<gene>
    <name evidence="8" type="ORF">MNBD_GAMMA06-660</name>
</gene>
<feature type="domain" description="PIN" evidence="7">
    <location>
        <begin position="2"/>
        <end position="120"/>
    </location>
</feature>
<proteinExistence type="inferred from homology"/>
<sequence length="139" mass="15740">MYLLDTNVISALRRPDKANPLLREWAASVPVSRFYLSVISILEIEHGVLLKMRKDKKQGALLRAWVDDEVLPRFEGRILPIDIDVTLQCAKLHVPDPQPERDALIAATALVHKLTVVTRNVNDFLPTGVQQLNPWVKSE</sequence>
<dbReference type="CDD" id="cd18746">
    <property type="entry name" value="PIN_VapC4-5_FitB-like"/>
    <property type="match status" value="1"/>
</dbReference>
<comment type="cofactor">
    <cofactor evidence="1">
        <name>Mg(2+)</name>
        <dbReference type="ChEBI" id="CHEBI:18420"/>
    </cofactor>
</comment>
<dbReference type="SUPFAM" id="SSF88723">
    <property type="entry name" value="PIN domain-like"/>
    <property type="match status" value="1"/>
</dbReference>
<keyword evidence="3" id="KW-0479">Metal-binding</keyword>
<comment type="similarity">
    <text evidence="6">Belongs to the PINc/VapC protein family.</text>
</comment>
<dbReference type="InterPro" id="IPR002716">
    <property type="entry name" value="PIN_dom"/>
</dbReference>
<dbReference type="EMBL" id="UOFD01000010">
    <property type="protein sequence ID" value="VAW50311.1"/>
    <property type="molecule type" value="Genomic_DNA"/>
</dbReference>
<evidence type="ECO:0000256" key="3">
    <source>
        <dbReference type="ARBA" id="ARBA00022723"/>
    </source>
</evidence>
<dbReference type="GO" id="GO:0046872">
    <property type="term" value="F:metal ion binding"/>
    <property type="evidence" value="ECO:0007669"/>
    <property type="project" value="UniProtKB-KW"/>
</dbReference>
<dbReference type="PANTHER" id="PTHR33653:SF1">
    <property type="entry name" value="RIBONUCLEASE VAPC2"/>
    <property type="match status" value="1"/>
</dbReference>
<dbReference type="GO" id="GO:0004518">
    <property type="term" value="F:nuclease activity"/>
    <property type="evidence" value="ECO:0007669"/>
    <property type="project" value="UniProtKB-KW"/>
</dbReference>
<evidence type="ECO:0000256" key="1">
    <source>
        <dbReference type="ARBA" id="ARBA00001946"/>
    </source>
</evidence>
<evidence type="ECO:0000256" key="2">
    <source>
        <dbReference type="ARBA" id="ARBA00022722"/>
    </source>
</evidence>
<name>A0A3B0W4U8_9ZZZZ</name>
<protein>
    <submittedName>
        <fullName evidence="8">VapC toxin protein</fullName>
    </submittedName>
</protein>
<organism evidence="8">
    <name type="scientific">hydrothermal vent metagenome</name>
    <dbReference type="NCBI Taxonomy" id="652676"/>
    <lineage>
        <taxon>unclassified sequences</taxon>
        <taxon>metagenomes</taxon>
        <taxon>ecological metagenomes</taxon>
    </lineage>
</organism>
<keyword evidence="2" id="KW-0540">Nuclease</keyword>
<dbReference type="InterPro" id="IPR029060">
    <property type="entry name" value="PIN-like_dom_sf"/>
</dbReference>
<evidence type="ECO:0000259" key="7">
    <source>
        <dbReference type="Pfam" id="PF01850"/>
    </source>
</evidence>
<dbReference type="GO" id="GO:0016787">
    <property type="term" value="F:hydrolase activity"/>
    <property type="evidence" value="ECO:0007669"/>
    <property type="project" value="UniProtKB-KW"/>
</dbReference>
<evidence type="ECO:0000256" key="6">
    <source>
        <dbReference type="ARBA" id="ARBA00038093"/>
    </source>
</evidence>
<reference evidence="8" key="1">
    <citation type="submission" date="2018-06" db="EMBL/GenBank/DDBJ databases">
        <authorList>
            <person name="Zhirakovskaya E."/>
        </authorList>
    </citation>
    <scope>NUCLEOTIDE SEQUENCE</scope>
</reference>
<keyword evidence="5" id="KW-0460">Magnesium</keyword>
<accession>A0A3B0W4U8</accession>
<dbReference type="AlphaFoldDB" id="A0A3B0W4U8"/>
<dbReference type="Gene3D" id="3.40.50.1010">
    <property type="entry name" value="5'-nuclease"/>
    <property type="match status" value="1"/>
</dbReference>
<dbReference type="Pfam" id="PF01850">
    <property type="entry name" value="PIN"/>
    <property type="match status" value="1"/>
</dbReference>
<dbReference type="PANTHER" id="PTHR33653">
    <property type="entry name" value="RIBONUCLEASE VAPC2"/>
    <property type="match status" value="1"/>
</dbReference>
<evidence type="ECO:0000256" key="4">
    <source>
        <dbReference type="ARBA" id="ARBA00022801"/>
    </source>
</evidence>
<keyword evidence="4" id="KW-0378">Hydrolase</keyword>
<dbReference type="InterPro" id="IPR050556">
    <property type="entry name" value="Type_II_TA_system_RNase"/>
</dbReference>
<evidence type="ECO:0000256" key="5">
    <source>
        <dbReference type="ARBA" id="ARBA00022842"/>
    </source>
</evidence>